<reference evidence="1" key="2">
    <citation type="submission" date="2023-06" db="EMBL/GenBank/DDBJ databases">
        <authorList>
            <consortium name="Lawrence Berkeley National Laboratory"/>
            <person name="Haridas S."/>
            <person name="Hensen N."/>
            <person name="Bonometti L."/>
            <person name="Westerberg I."/>
            <person name="Brannstrom I.O."/>
            <person name="Guillou S."/>
            <person name="Cros-Aarteil S."/>
            <person name="Calhoun S."/>
            <person name="Kuo A."/>
            <person name="Mondo S."/>
            <person name="Pangilinan J."/>
            <person name="Riley R."/>
            <person name="Labutti K."/>
            <person name="Andreopoulos B."/>
            <person name="Lipzen A."/>
            <person name="Chen C."/>
            <person name="Yanf M."/>
            <person name="Daum C."/>
            <person name="Ng V."/>
            <person name="Clum A."/>
            <person name="Steindorff A."/>
            <person name="Ohm R."/>
            <person name="Martin F."/>
            <person name="Silar P."/>
            <person name="Natvig D."/>
            <person name="Lalanne C."/>
            <person name="Gautier V."/>
            <person name="Ament-Velasquez S.L."/>
            <person name="Kruys A."/>
            <person name="Hutchinson M.I."/>
            <person name="Powell A.J."/>
            <person name="Barry K."/>
            <person name="Miller A.N."/>
            <person name="Grigoriev I.V."/>
            <person name="Debuchy R."/>
            <person name="Gladieux P."/>
            <person name="Thoren M.H."/>
            <person name="Johannesson H."/>
        </authorList>
    </citation>
    <scope>NUCLEOTIDE SEQUENCE</scope>
    <source>
        <strain evidence="1">SMH4131-1</strain>
    </source>
</reference>
<dbReference type="Proteomes" id="UP001286456">
    <property type="component" value="Unassembled WGS sequence"/>
</dbReference>
<sequence>MSDSSLPTTPTTPVRSRKRAGSFLEEDFKIKRLKRIWDDETPQSWEEALAEIAFLKRQLSDVLEFIDTHCVQISAPPAINNLLNSRARGATALAQTISKKMSEAYEPIYDQTFDSRRTGVTSDDLSRAMARFIPQIEELARLDDDDALGLAYHLVFQVKNNSYGDAPGDGECDRPSDKPADALLAHVIRQRAEAGQVWNWAKDLGELSVEAKSLEEYGIEEWFPESRRALRELVARTDGEEEEALPLPKDEPLEVAVEDEAGDLTPKVTVPVLDVDQMSKISLNGD</sequence>
<evidence type="ECO:0000313" key="2">
    <source>
        <dbReference type="Proteomes" id="UP001286456"/>
    </source>
</evidence>
<gene>
    <name evidence="1" type="ORF">B0T19DRAFT_270079</name>
</gene>
<evidence type="ECO:0000313" key="1">
    <source>
        <dbReference type="EMBL" id="KAK3319654.1"/>
    </source>
</evidence>
<proteinExistence type="predicted"/>
<organism evidence="1 2">
    <name type="scientific">Cercophora scortea</name>
    <dbReference type="NCBI Taxonomy" id="314031"/>
    <lineage>
        <taxon>Eukaryota</taxon>
        <taxon>Fungi</taxon>
        <taxon>Dikarya</taxon>
        <taxon>Ascomycota</taxon>
        <taxon>Pezizomycotina</taxon>
        <taxon>Sordariomycetes</taxon>
        <taxon>Sordariomycetidae</taxon>
        <taxon>Sordariales</taxon>
        <taxon>Lasiosphaeriaceae</taxon>
        <taxon>Cercophora</taxon>
    </lineage>
</organism>
<accession>A0AAE0M6G0</accession>
<protein>
    <submittedName>
        <fullName evidence="1">Uncharacterized protein</fullName>
    </submittedName>
</protein>
<comment type="caution">
    <text evidence="1">The sequence shown here is derived from an EMBL/GenBank/DDBJ whole genome shotgun (WGS) entry which is preliminary data.</text>
</comment>
<keyword evidence="2" id="KW-1185">Reference proteome</keyword>
<name>A0AAE0M6G0_9PEZI</name>
<reference evidence="1" key="1">
    <citation type="journal article" date="2023" name="Mol. Phylogenet. Evol.">
        <title>Genome-scale phylogeny and comparative genomics of the fungal order Sordariales.</title>
        <authorList>
            <person name="Hensen N."/>
            <person name="Bonometti L."/>
            <person name="Westerberg I."/>
            <person name="Brannstrom I.O."/>
            <person name="Guillou S."/>
            <person name="Cros-Aarteil S."/>
            <person name="Calhoun S."/>
            <person name="Haridas S."/>
            <person name="Kuo A."/>
            <person name="Mondo S."/>
            <person name="Pangilinan J."/>
            <person name="Riley R."/>
            <person name="LaButti K."/>
            <person name="Andreopoulos B."/>
            <person name="Lipzen A."/>
            <person name="Chen C."/>
            <person name="Yan M."/>
            <person name="Daum C."/>
            <person name="Ng V."/>
            <person name="Clum A."/>
            <person name="Steindorff A."/>
            <person name="Ohm R.A."/>
            <person name="Martin F."/>
            <person name="Silar P."/>
            <person name="Natvig D.O."/>
            <person name="Lalanne C."/>
            <person name="Gautier V."/>
            <person name="Ament-Velasquez S.L."/>
            <person name="Kruys A."/>
            <person name="Hutchinson M.I."/>
            <person name="Powell A.J."/>
            <person name="Barry K."/>
            <person name="Miller A.N."/>
            <person name="Grigoriev I.V."/>
            <person name="Debuchy R."/>
            <person name="Gladieux P."/>
            <person name="Hiltunen Thoren M."/>
            <person name="Johannesson H."/>
        </authorList>
    </citation>
    <scope>NUCLEOTIDE SEQUENCE</scope>
    <source>
        <strain evidence="1">SMH4131-1</strain>
    </source>
</reference>
<dbReference type="AlphaFoldDB" id="A0AAE0M6G0"/>
<dbReference type="EMBL" id="JAUEPO010000006">
    <property type="protein sequence ID" value="KAK3319654.1"/>
    <property type="molecule type" value="Genomic_DNA"/>
</dbReference>